<name>A0A915CPV5_9BILA</name>
<dbReference type="WBParaSite" id="jg10933">
    <property type="protein sequence ID" value="jg10933"/>
    <property type="gene ID" value="jg10933"/>
</dbReference>
<keyword evidence="2" id="KW-1185">Reference proteome</keyword>
<sequence>MRAPYDGAQVLEVVFADHRKLHQLSQPKPCGVKLVSTNHTKRKEGNGNVSRKTEKWKEPLGEEQVTAKQLRIEWIPPGATGRIQLLDVFFNRQWKQFFKIMSDKIRRRHSEFSLPFERISLALSVLLIANSLLHCSLILFAMRSLLRL</sequence>
<reference evidence="3" key="1">
    <citation type="submission" date="2022-11" db="UniProtKB">
        <authorList>
            <consortium name="WormBaseParasite"/>
        </authorList>
    </citation>
    <scope>IDENTIFICATION</scope>
</reference>
<keyword evidence="1" id="KW-0812">Transmembrane</keyword>
<dbReference type="Proteomes" id="UP000887574">
    <property type="component" value="Unplaced"/>
</dbReference>
<protein>
    <submittedName>
        <fullName evidence="3">Uncharacterized protein</fullName>
    </submittedName>
</protein>
<evidence type="ECO:0000313" key="2">
    <source>
        <dbReference type="Proteomes" id="UP000887574"/>
    </source>
</evidence>
<keyword evidence="1" id="KW-1133">Transmembrane helix</keyword>
<accession>A0A915CPV5</accession>
<organism evidence="2 3">
    <name type="scientific">Ditylenchus dipsaci</name>
    <dbReference type="NCBI Taxonomy" id="166011"/>
    <lineage>
        <taxon>Eukaryota</taxon>
        <taxon>Metazoa</taxon>
        <taxon>Ecdysozoa</taxon>
        <taxon>Nematoda</taxon>
        <taxon>Chromadorea</taxon>
        <taxon>Rhabditida</taxon>
        <taxon>Tylenchina</taxon>
        <taxon>Tylenchomorpha</taxon>
        <taxon>Sphaerularioidea</taxon>
        <taxon>Anguinidae</taxon>
        <taxon>Anguininae</taxon>
        <taxon>Ditylenchus</taxon>
    </lineage>
</organism>
<dbReference type="AlphaFoldDB" id="A0A915CPV5"/>
<proteinExistence type="predicted"/>
<keyword evidence="1" id="KW-0472">Membrane</keyword>
<evidence type="ECO:0000313" key="3">
    <source>
        <dbReference type="WBParaSite" id="jg10933"/>
    </source>
</evidence>
<evidence type="ECO:0000256" key="1">
    <source>
        <dbReference type="SAM" id="Phobius"/>
    </source>
</evidence>
<feature type="transmembrane region" description="Helical" evidence="1">
    <location>
        <begin position="119"/>
        <end position="142"/>
    </location>
</feature>